<reference evidence="10 11" key="1">
    <citation type="journal article" date="2024" name="Nat. Commun.">
        <title>Phylogenomics reveals the evolutionary origins of lichenization in chlorophyte algae.</title>
        <authorList>
            <person name="Puginier C."/>
            <person name="Libourel C."/>
            <person name="Otte J."/>
            <person name="Skaloud P."/>
            <person name="Haon M."/>
            <person name="Grisel S."/>
            <person name="Petersen M."/>
            <person name="Berrin J.G."/>
            <person name="Delaux P.M."/>
            <person name="Dal Grande F."/>
            <person name="Keller J."/>
        </authorList>
    </citation>
    <scope>NUCLEOTIDE SEQUENCE [LARGE SCALE GENOMIC DNA]</scope>
    <source>
        <strain evidence="10 11">SAG 245.80</strain>
    </source>
</reference>
<evidence type="ECO:0000313" key="11">
    <source>
        <dbReference type="Proteomes" id="UP001445335"/>
    </source>
</evidence>
<dbReference type="PRINTS" id="PR00862">
    <property type="entry name" value="PROLIGOPTASE"/>
</dbReference>
<dbReference type="SFLD" id="SFLDG00358">
    <property type="entry name" value="Main_(cytGST)"/>
    <property type="match status" value="1"/>
</dbReference>
<dbReference type="InterPro" id="IPR001375">
    <property type="entry name" value="Peptidase_S9_cat"/>
</dbReference>
<dbReference type="CDD" id="cd03048">
    <property type="entry name" value="GST_N_Ure2p_like"/>
    <property type="match status" value="1"/>
</dbReference>
<dbReference type="SUPFAM" id="SSF50993">
    <property type="entry name" value="Peptidase/esterase 'gauge' domain"/>
    <property type="match status" value="1"/>
</dbReference>
<organism evidence="10 11">
    <name type="scientific">Elliptochloris bilobata</name>
    <dbReference type="NCBI Taxonomy" id="381761"/>
    <lineage>
        <taxon>Eukaryota</taxon>
        <taxon>Viridiplantae</taxon>
        <taxon>Chlorophyta</taxon>
        <taxon>core chlorophytes</taxon>
        <taxon>Trebouxiophyceae</taxon>
        <taxon>Trebouxiophyceae incertae sedis</taxon>
        <taxon>Elliptochloris clade</taxon>
        <taxon>Elliptochloris</taxon>
    </lineage>
</organism>
<dbReference type="InterPro" id="IPR010987">
    <property type="entry name" value="Glutathione-S-Trfase_C-like"/>
</dbReference>
<protein>
    <recommendedName>
        <fullName evidence="5">Prolyl endopeptidase-like</fullName>
    </recommendedName>
    <alternativeName>
        <fullName evidence="6">Prolylendopeptidase-like</fullName>
    </alternativeName>
</protein>
<dbReference type="InterPro" id="IPR004046">
    <property type="entry name" value="GST_C"/>
</dbReference>
<evidence type="ECO:0000313" key="10">
    <source>
        <dbReference type="EMBL" id="KAK9845992.1"/>
    </source>
</evidence>
<dbReference type="PANTHER" id="PTHR11757">
    <property type="entry name" value="PROTEASE FAMILY S9A OLIGOPEPTIDASE"/>
    <property type="match status" value="1"/>
</dbReference>
<comment type="function">
    <text evidence="7">Serine peptidase whose precise substrate specificity remains unclear. Does not cleave peptides after a arginine or lysine residue. Regulates trans-Golgi network morphology and sorting by regulating the membrane binding of the AP-1 complex. May play a role in the regulation of synaptic vesicle exocytosis.</text>
</comment>
<dbReference type="EMBL" id="JALJOU010000002">
    <property type="protein sequence ID" value="KAK9845992.1"/>
    <property type="molecule type" value="Genomic_DNA"/>
</dbReference>
<dbReference type="SUPFAM" id="SSF52833">
    <property type="entry name" value="Thioredoxin-like"/>
    <property type="match status" value="1"/>
</dbReference>
<evidence type="ECO:0000256" key="2">
    <source>
        <dbReference type="ARBA" id="ARBA00022670"/>
    </source>
</evidence>
<comment type="caution">
    <text evidence="10">The sequence shown here is derived from an EMBL/GenBank/DDBJ whole genome shotgun (WGS) entry which is preliminary data.</text>
</comment>
<dbReference type="Pfam" id="PF02897">
    <property type="entry name" value="Peptidase_S9_N"/>
    <property type="match status" value="1"/>
</dbReference>
<gene>
    <name evidence="10" type="ORF">WJX81_007901</name>
</gene>
<evidence type="ECO:0000256" key="4">
    <source>
        <dbReference type="ARBA" id="ARBA00022825"/>
    </source>
</evidence>
<evidence type="ECO:0000259" key="9">
    <source>
        <dbReference type="PROSITE" id="PS50405"/>
    </source>
</evidence>
<dbReference type="InterPro" id="IPR040079">
    <property type="entry name" value="Glutathione_S-Trfase"/>
</dbReference>
<dbReference type="PROSITE" id="PS50404">
    <property type="entry name" value="GST_NTER"/>
    <property type="match status" value="1"/>
</dbReference>
<dbReference type="InterPro" id="IPR023302">
    <property type="entry name" value="Pept_S9A_N"/>
</dbReference>
<dbReference type="Pfam" id="PF00043">
    <property type="entry name" value="GST_C"/>
    <property type="match status" value="1"/>
</dbReference>
<keyword evidence="11" id="KW-1185">Reference proteome</keyword>
<dbReference type="Gene3D" id="2.130.10.120">
    <property type="entry name" value="Prolyl oligopeptidase, N-terminal domain"/>
    <property type="match status" value="1"/>
</dbReference>
<dbReference type="InterPro" id="IPR002470">
    <property type="entry name" value="Peptidase_S9A"/>
</dbReference>
<feature type="domain" description="GST N-terminal" evidence="8">
    <location>
        <begin position="812"/>
        <end position="906"/>
    </location>
</feature>
<keyword evidence="4" id="KW-0720">Serine protease</keyword>
<comment type="similarity">
    <text evidence="1">Belongs to the peptidase S9A family.</text>
</comment>
<evidence type="ECO:0000256" key="7">
    <source>
        <dbReference type="ARBA" id="ARBA00045448"/>
    </source>
</evidence>
<dbReference type="InterPro" id="IPR029058">
    <property type="entry name" value="AB_hydrolase_fold"/>
</dbReference>
<dbReference type="GO" id="GO:0006508">
    <property type="term" value="P:proteolysis"/>
    <property type="evidence" value="ECO:0007669"/>
    <property type="project" value="UniProtKB-KW"/>
</dbReference>
<dbReference type="PROSITE" id="PS50405">
    <property type="entry name" value="GST_CTER"/>
    <property type="match status" value="1"/>
</dbReference>
<dbReference type="SFLD" id="SFLDG01151">
    <property type="entry name" value="Main.2:_Nu-like"/>
    <property type="match status" value="1"/>
</dbReference>
<dbReference type="Pfam" id="PF02798">
    <property type="entry name" value="GST_N"/>
    <property type="match status" value="1"/>
</dbReference>
<dbReference type="InterPro" id="IPR051543">
    <property type="entry name" value="Serine_Peptidase_S9A"/>
</dbReference>
<dbReference type="SUPFAM" id="SSF53474">
    <property type="entry name" value="alpha/beta-Hydrolases"/>
    <property type="match status" value="1"/>
</dbReference>
<dbReference type="AlphaFoldDB" id="A0AAW1SKE4"/>
<sequence>MLASVAMAKEKKPAAARAALDTVFATAHTQMADLKKHDVFGADNLNKMLKPNAILQTPWGLEYQNFTRTVGQSLASMLPDHLGPFPINHTYVQNFNLGAVLAANGISYNPCYFSSTPVGAFVGSTGMLFAPSIVNNFDVGMSAVSEALTIFPSLITVGPSDTQIEAIGALIAPTLISITPVREVHLRTGLSATPVDIAVVLAPPNVNGTEGEKRSAHGHVWEDENSWMERGGPAFLRHLQREHRDYKRAMAWSHQLQHQLRQEIFARLPDELDTLPRRLGGYEYWTRQTHEQPQPCYLRRRVAKCGAPVPHIAGKEAAAEEEVVLDCNEVALRLGSDSVGHVRLSPAQRRVAFTLLRDDGERGTAHVVDIGSGEEVDRIDGVASIEWATEDALLFTVPHPLGRPYQAWVRQLGQGGRGRLLLEEAEPERFLELGRSKDGQIVTLNASTKTSSEVHLVDASRPDCAPRLVQRRAPGLQYFLEHHAGQLLVLTNASTLGREYALMTCPLELCERRHWRPLVPERAGVAIEDIDVFAGYVLLHERHSGLPALSILRLPPPAFPHLGAPCPEGHAELRTLRIRAKAGAIALAPAANLDFDASSARVTACSPLRPDVQLDVDLATGCVTEVADGERPGPGPSPALLAVYGAYGLPLDVAYRPEYASLLERGWTLAWAHVRGGCELGRAWHAAATRGAKVLSVTDLETCADWLVAAGLAAPGRVALVAESAGGLAAGAALVRRPGRYGAAVLQAPLVDALTTMLDSGLPLTAHERDELGDPAAEPAEFAALAALHWKLSAPGQQHRTSCSKAAAMGSTSAYQLFTSGTPNGWKASVTLEELGVPYEVRPISLSMGEQKEPWFVKINPNARVPAGVGRRRVRVQVPAMMDGDVRVFESGAIMLYLAQKHPEAGLYSQDPAEQAEILSWLMFQMGGLGPMQGQASHFGRFAPERVEYAINRYTNETKRLYKVLDTALEGREYLAGPGLGKVSIADIANFCWVFCHSVAGIPLDDMPSLQAWLARIEARPAVQRGLDVPEPNGVRAMADPAKAAAIVEEVRRMSVSAKAEEPEG</sequence>
<dbReference type="SUPFAM" id="SSF47616">
    <property type="entry name" value="GST C-terminal domain-like"/>
    <property type="match status" value="1"/>
</dbReference>
<dbReference type="GO" id="GO:0004252">
    <property type="term" value="F:serine-type endopeptidase activity"/>
    <property type="evidence" value="ECO:0007669"/>
    <property type="project" value="InterPro"/>
</dbReference>
<dbReference type="InterPro" id="IPR004045">
    <property type="entry name" value="Glutathione_S-Trfase_N"/>
</dbReference>
<dbReference type="Pfam" id="PF00326">
    <property type="entry name" value="Peptidase_S9"/>
    <property type="match status" value="1"/>
</dbReference>
<evidence type="ECO:0000256" key="6">
    <source>
        <dbReference type="ARBA" id="ARBA00042165"/>
    </source>
</evidence>
<dbReference type="CDD" id="cd10291">
    <property type="entry name" value="GST_C_YfcG_like"/>
    <property type="match status" value="1"/>
</dbReference>
<keyword evidence="3" id="KW-0378">Hydrolase</keyword>
<accession>A0AAW1SKE4</accession>
<name>A0AAW1SKE4_9CHLO</name>
<proteinExistence type="inferred from homology"/>
<evidence type="ECO:0000256" key="1">
    <source>
        <dbReference type="ARBA" id="ARBA00005228"/>
    </source>
</evidence>
<dbReference type="SFLD" id="SFLDS00019">
    <property type="entry name" value="Glutathione_Transferase_(cytos"/>
    <property type="match status" value="1"/>
</dbReference>
<dbReference type="Gene3D" id="3.40.50.1820">
    <property type="entry name" value="alpha/beta hydrolase"/>
    <property type="match status" value="1"/>
</dbReference>
<keyword evidence="2" id="KW-0645">Protease</keyword>
<dbReference type="InterPro" id="IPR036249">
    <property type="entry name" value="Thioredoxin-like_sf"/>
</dbReference>
<feature type="domain" description="GST C-terminal" evidence="9">
    <location>
        <begin position="911"/>
        <end position="1041"/>
    </location>
</feature>
<evidence type="ECO:0000256" key="3">
    <source>
        <dbReference type="ARBA" id="ARBA00022801"/>
    </source>
</evidence>
<dbReference type="Gene3D" id="1.20.1050.10">
    <property type="match status" value="1"/>
</dbReference>
<evidence type="ECO:0000259" key="8">
    <source>
        <dbReference type="PROSITE" id="PS50404"/>
    </source>
</evidence>
<evidence type="ECO:0000256" key="5">
    <source>
        <dbReference type="ARBA" id="ARBA00039290"/>
    </source>
</evidence>
<dbReference type="PANTHER" id="PTHR11757:SF19">
    <property type="entry name" value="PROLYL ENDOPEPTIDASE-LIKE"/>
    <property type="match status" value="1"/>
</dbReference>
<dbReference type="Gene3D" id="3.40.30.10">
    <property type="entry name" value="Glutaredoxin"/>
    <property type="match status" value="1"/>
</dbReference>
<dbReference type="InterPro" id="IPR036282">
    <property type="entry name" value="Glutathione-S-Trfase_C_sf"/>
</dbReference>
<dbReference type="Proteomes" id="UP001445335">
    <property type="component" value="Unassembled WGS sequence"/>
</dbReference>